<sequence length="1191" mass="130299">MPANQRPQTAQSPTSPTFKATAKYTNKDGSKYIKVPKSQITTDSSETSPAMAQTTTQANGQTPNPAPGTNGAPAVNRKKQKRRQKLAAKLQSEQPAGPAANGARSSGPEQRLQEVEARLRETGLGANLDEAFDDNGQFDPAEGEQYYSEEDGDRYSGSYGQNGSSLNGYAAPTSGTGKKSKKKKKSKGLPPQTSEHVHSHVGTNGLSHNQLSLPPLASTNMPRGPGISKEKIWNTSSAEERERIKEFWLSLGEDERKSLVKVEKDAVLKKMKEQQKHSCSCTVCGRKRTAIEEELEVLYDAYYEELEQYANGQGDGRPVPMMAPPRRFGALSGLQPPNRLPPAFNGQPSRGRIVEDLGDEEEEEEGDEEYSEDEGDEDDYSDEEPEELPRPIASDFFNFGNSLTVQGGILTVADDLLKNDGKKFIEMMEQLAERRMAREEDAREQFSNPNYGHPPNGSMHTHSHNHNHPPQPDDEEYDDDEEDEEDYDSQEEDYDEEEMDSMTEEQRMEEGRRMFQIFAARMFEQRVLQAYREKVSKERQQKLLEELEEESRADSQKKAKKAKDAQKKKEKLAEKKKALKEAQEKQDAEKAAKESELRAAEEKKLEEARLKAEEKRKKKEAQKKAEEEERLRKEAEKQRARERAAEAERKAKEAKEKERKEKEELKRKEKELREGKERERKEKLEKEKREKEAKLKADKEAKEKQKREELAAQQAAAQAVIAATQAAKRPPVPIPANLQSHTVASPHIPVATPAIPKAPTPIKLRTTSSQQDSNSSVPQTPQTGSVTQNISPVPTTPLQGSPGPIGPPGKQAQQNPFLHQPQATSPMHAALKSPPGIPPQPSPFGMQPMGMGFQPGFPMAPGFSGMYPGPGPFDPRLGGPNGMPVHPGLMHQIPQGRGFPPPHGPPGFPQRIANGLGGVGQPFAPKEGPMSQPHSRQQSGSFDKPFEAPGNAPQAQPIARPAPIGRPSSVVHGQRRRNDGSSDMDDLSNHLGSSALLDDSDEPLSSGAGARRSSVAHGLNTRPNFPPPFGMEPFASPIGGFPTWGAPPNPFAPSSLPGSNFMGGWGPPAGNSFGAVGGAQPIRPSQPRSVVIRLLICQACKNLEGSNPDGYYDINAIKEQVDQASQLDQPASEQELLDICETEGSAINGGGSFDIHDLPTPHRPVGAPGEIGSPIIGSGGISRFTGPPPGF</sequence>
<protein>
    <recommendedName>
        <fullName evidence="4 8">Stress response protein NST1</fullName>
    </recommendedName>
</protein>
<organism evidence="10 11">
    <name type="scientific">Hyaloscypha bicolor E</name>
    <dbReference type="NCBI Taxonomy" id="1095630"/>
    <lineage>
        <taxon>Eukaryota</taxon>
        <taxon>Fungi</taxon>
        <taxon>Dikarya</taxon>
        <taxon>Ascomycota</taxon>
        <taxon>Pezizomycotina</taxon>
        <taxon>Leotiomycetes</taxon>
        <taxon>Helotiales</taxon>
        <taxon>Hyaloscyphaceae</taxon>
        <taxon>Hyaloscypha</taxon>
        <taxon>Hyaloscypha bicolor</taxon>
    </lineage>
</organism>
<dbReference type="GeneID" id="36593759"/>
<evidence type="ECO:0000313" key="10">
    <source>
        <dbReference type="EMBL" id="PMD63509.1"/>
    </source>
</evidence>
<evidence type="ECO:0000256" key="8">
    <source>
        <dbReference type="RuleBase" id="RU049441"/>
    </source>
</evidence>
<feature type="compositionally biased region" description="Basic and acidic residues" evidence="9">
    <location>
        <begin position="434"/>
        <end position="444"/>
    </location>
</feature>
<dbReference type="STRING" id="1095630.A0A2J6TKG6"/>
<feature type="region of interest" description="Disordered" evidence="9">
    <location>
        <begin position="894"/>
        <end position="1031"/>
    </location>
</feature>
<dbReference type="RefSeq" id="XP_024740413.1">
    <property type="nucleotide sequence ID" value="XM_024885682.1"/>
</dbReference>
<evidence type="ECO:0000256" key="1">
    <source>
        <dbReference type="ARBA" id="ARBA00002545"/>
    </source>
</evidence>
<feature type="compositionally biased region" description="Basic residues" evidence="9">
    <location>
        <begin position="178"/>
        <end position="187"/>
    </location>
</feature>
<evidence type="ECO:0000256" key="7">
    <source>
        <dbReference type="ARBA" id="ARBA00023054"/>
    </source>
</evidence>
<dbReference type="PANTHER" id="PTHR31780">
    <property type="entry name" value="STRESS RESPONSE PROTEIN NST1-RELATED"/>
    <property type="match status" value="1"/>
</dbReference>
<keyword evidence="6 8" id="KW-0346">Stress response</keyword>
<reference evidence="10 11" key="1">
    <citation type="submission" date="2016-04" db="EMBL/GenBank/DDBJ databases">
        <title>A degradative enzymes factory behind the ericoid mycorrhizal symbiosis.</title>
        <authorList>
            <consortium name="DOE Joint Genome Institute"/>
            <person name="Martino E."/>
            <person name="Morin E."/>
            <person name="Grelet G."/>
            <person name="Kuo A."/>
            <person name="Kohler A."/>
            <person name="Daghino S."/>
            <person name="Barry K."/>
            <person name="Choi C."/>
            <person name="Cichocki N."/>
            <person name="Clum A."/>
            <person name="Copeland A."/>
            <person name="Hainaut M."/>
            <person name="Haridas S."/>
            <person name="Labutti K."/>
            <person name="Lindquist E."/>
            <person name="Lipzen A."/>
            <person name="Khouja H.-R."/>
            <person name="Murat C."/>
            <person name="Ohm R."/>
            <person name="Olson A."/>
            <person name="Spatafora J."/>
            <person name="Veneault-Fourrey C."/>
            <person name="Henrissat B."/>
            <person name="Grigoriev I."/>
            <person name="Martin F."/>
            <person name="Perotto S."/>
        </authorList>
    </citation>
    <scope>NUCLEOTIDE SEQUENCE [LARGE SCALE GENOMIC DNA]</scope>
    <source>
        <strain evidence="10 11">E</strain>
    </source>
</reference>
<feature type="compositionally biased region" description="Polar residues" evidence="9">
    <location>
        <begin position="811"/>
        <end position="825"/>
    </location>
</feature>
<comment type="subcellular location">
    <subcellularLocation>
        <location evidence="2 8">Cytoplasm</location>
    </subcellularLocation>
</comment>
<dbReference type="PANTHER" id="PTHR31780:SF10">
    <property type="entry name" value="LD36051P"/>
    <property type="match status" value="1"/>
</dbReference>
<evidence type="ECO:0000313" key="11">
    <source>
        <dbReference type="Proteomes" id="UP000235371"/>
    </source>
</evidence>
<evidence type="ECO:0000256" key="3">
    <source>
        <dbReference type="ARBA" id="ARBA00007112"/>
    </source>
</evidence>
<dbReference type="OrthoDB" id="21629at2759"/>
<feature type="compositionally biased region" description="Polar residues" evidence="9">
    <location>
        <begin position="38"/>
        <end position="61"/>
    </location>
</feature>
<comment type="function">
    <text evidence="1 8">May act as a negative regulator of salt tolerance.</text>
</comment>
<keyword evidence="11" id="KW-1185">Reference proteome</keyword>
<feature type="compositionally biased region" description="Acidic residues" evidence="9">
    <location>
        <begin position="356"/>
        <end position="386"/>
    </location>
</feature>
<feature type="region of interest" description="Disordered" evidence="9">
    <location>
        <begin position="434"/>
        <end position="510"/>
    </location>
</feature>
<feature type="compositionally biased region" description="Low complexity" evidence="9">
    <location>
        <begin position="952"/>
        <end position="967"/>
    </location>
</feature>
<dbReference type="InterPro" id="IPR051195">
    <property type="entry name" value="Fungal_stress_NST1"/>
</dbReference>
<feature type="compositionally biased region" description="Basic and acidic residues" evidence="9">
    <location>
        <begin position="622"/>
        <end position="710"/>
    </location>
</feature>
<evidence type="ECO:0000256" key="4">
    <source>
        <dbReference type="ARBA" id="ARBA00020733"/>
    </source>
</evidence>
<feature type="compositionally biased region" description="Polar residues" evidence="9">
    <location>
        <begin position="765"/>
        <end position="799"/>
    </location>
</feature>
<feature type="compositionally biased region" description="Basic residues" evidence="9">
    <location>
        <begin position="76"/>
        <end position="86"/>
    </location>
</feature>
<feature type="region of interest" description="Disordered" evidence="9">
    <location>
        <begin position="1"/>
        <end position="234"/>
    </location>
</feature>
<dbReference type="AlphaFoldDB" id="A0A2J6TKG6"/>
<dbReference type="GO" id="GO:0005737">
    <property type="term" value="C:cytoplasm"/>
    <property type="evidence" value="ECO:0007669"/>
    <property type="project" value="UniProtKB-SubCell"/>
</dbReference>
<feature type="compositionally biased region" description="Basic and acidic residues" evidence="9">
    <location>
        <begin position="111"/>
        <end position="121"/>
    </location>
</feature>
<feature type="compositionally biased region" description="Polar residues" evidence="9">
    <location>
        <begin position="201"/>
        <end position="221"/>
    </location>
</feature>
<name>A0A2J6TKG6_9HELO</name>
<proteinExistence type="inferred from homology"/>
<dbReference type="Proteomes" id="UP000235371">
    <property type="component" value="Unassembled WGS sequence"/>
</dbReference>
<feature type="compositionally biased region" description="Basic and acidic residues" evidence="9">
    <location>
        <begin position="546"/>
        <end position="615"/>
    </location>
</feature>
<dbReference type="EMBL" id="KZ613780">
    <property type="protein sequence ID" value="PMD63509.1"/>
    <property type="molecule type" value="Genomic_DNA"/>
</dbReference>
<gene>
    <name evidence="10" type="ORF">K444DRAFT_651146</name>
</gene>
<evidence type="ECO:0000256" key="2">
    <source>
        <dbReference type="ARBA" id="ARBA00004496"/>
    </source>
</evidence>
<comment type="similarity">
    <text evidence="3 8">Belongs to the NST1 family.</text>
</comment>
<feature type="region of interest" description="Disordered" evidence="9">
    <location>
        <begin position="546"/>
        <end position="847"/>
    </location>
</feature>
<feature type="compositionally biased region" description="Low complexity" evidence="9">
    <location>
        <begin position="711"/>
        <end position="729"/>
    </location>
</feature>
<dbReference type="Pfam" id="PF13945">
    <property type="entry name" value="NST1"/>
    <property type="match status" value="1"/>
</dbReference>
<feature type="compositionally biased region" description="Low complexity" evidence="9">
    <location>
        <begin position="748"/>
        <end position="763"/>
    </location>
</feature>
<evidence type="ECO:0000256" key="5">
    <source>
        <dbReference type="ARBA" id="ARBA00022490"/>
    </source>
</evidence>
<keyword evidence="7 8" id="KW-0175">Coiled coil</keyword>
<feature type="region of interest" description="Disordered" evidence="9">
    <location>
        <begin position="311"/>
        <end position="400"/>
    </location>
</feature>
<dbReference type="InParanoid" id="A0A2J6TKG6"/>
<feature type="compositionally biased region" description="Pro residues" evidence="9">
    <location>
        <begin position="899"/>
        <end position="908"/>
    </location>
</feature>
<feature type="compositionally biased region" description="Polar residues" evidence="9">
    <location>
        <begin position="158"/>
        <end position="167"/>
    </location>
</feature>
<evidence type="ECO:0000256" key="6">
    <source>
        <dbReference type="ARBA" id="ARBA00023016"/>
    </source>
</evidence>
<accession>A0A2J6TKG6</accession>
<dbReference type="InterPro" id="IPR025279">
    <property type="entry name" value="NST1"/>
</dbReference>
<feature type="compositionally biased region" description="Acidic residues" evidence="9">
    <location>
        <begin position="472"/>
        <end position="503"/>
    </location>
</feature>
<feature type="compositionally biased region" description="Polar residues" evidence="9">
    <location>
        <begin position="932"/>
        <end position="941"/>
    </location>
</feature>
<keyword evidence="5 8" id="KW-0963">Cytoplasm</keyword>
<evidence type="ECO:0000256" key="9">
    <source>
        <dbReference type="SAM" id="MobiDB-lite"/>
    </source>
</evidence>
<feature type="compositionally biased region" description="Polar residues" evidence="9">
    <location>
        <begin position="1"/>
        <end position="18"/>
    </location>
</feature>